<dbReference type="InterPro" id="IPR001353">
    <property type="entry name" value="Proteasome_sua/b"/>
</dbReference>
<keyword evidence="1 4" id="KW-0963">Cytoplasm</keyword>
<dbReference type="AlphaFoldDB" id="A0A0H5RJQ5"/>
<dbReference type="GO" id="GO:0051603">
    <property type="term" value="P:proteolysis involved in protein catabolic process"/>
    <property type="evidence" value="ECO:0007669"/>
    <property type="project" value="InterPro"/>
</dbReference>
<evidence type="ECO:0000256" key="2">
    <source>
        <dbReference type="ARBA" id="ARBA00022942"/>
    </source>
</evidence>
<proteinExistence type="inferred from homology"/>
<dbReference type="PANTHER" id="PTHR32194:SF2">
    <property type="entry name" value="PROTEASOME SUBUNIT BETA TYPE-1"/>
    <property type="match status" value="1"/>
</dbReference>
<organism evidence="5">
    <name type="scientific">Spongospora subterranea</name>
    <dbReference type="NCBI Taxonomy" id="70186"/>
    <lineage>
        <taxon>Eukaryota</taxon>
        <taxon>Sar</taxon>
        <taxon>Rhizaria</taxon>
        <taxon>Endomyxa</taxon>
        <taxon>Phytomyxea</taxon>
        <taxon>Plasmodiophorida</taxon>
        <taxon>Plasmodiophoridae</taxon>
        <taxon>Spongospora</taxon>
    </lineage>
</organism>
<evidence type="ECO:0000313" key="5">
    <source>
        <dbReference type="EMBL" id="CRZ08939.1"/>
    </source>
</evidence>
<evidence type="ECO:0000256" key="4">
    <source>
        <dbReference type="RuleBase" id="RU004203"/>
    </source>
</evidence>
<dbReference type="Gene3D" id="3.60.20.10">
    <property type="entry name" value="Glutamine Phosphoribosylpyrophosphate, subunit 1, domain 1"/>
    <property type="match status" value="1"/>
</dbReference>
<dbReference type="EMBL" id="HACM01008497">
    <property type="protein sequence ID" value="CRZ08939.1"/>
    <property type="molecule type" value="Transcribed_RNA"/>
</dbReference>
<dbReference type="PANTHER" id="PTHR32194">
    <property type="entry name" value="METALLOPROTEASE TLDD"/>
    <property type="match status" value="1"/>
</dbReference>
<dbReference type="SUPFAM" id="SSF56235">
    <property type="entry name" value="N-terminal nucleophile aminohydrolases (Ntn hydrolases)"/>
    <property type="match status" value="1"/>
</dbReference>
<dbReference type="FunFam" id="3.60.20.10:FF:000027">
    <property type="entry name" value="Proteasome subunit beta type-6"/>
    <property type="match status" value="1"/>
</dbReference>
<comment type="similarity">
    <text evidence="4">Belongs to the peptidase T1B family.</text>
</comment>
<dbReference type="GO" id="GO:0005634">
    <property type="term" value="C:nucleus"/>
    <property type="evidence" value="ECO:0007669"/>
    <property type="project" value="UniProtKB-SubCell"/>
</dbReference>
<name>A0A0H5RJQ5_9EUKA</name>
<evidence type="ECO:0000256" key="3">
    <source>
        <dbReference type="ARBA" id="ARBA00023242"/>
    </source>
</evidence>
<dbReference type="Pfam" id="PF00227">
    <property type="entry name" value="Proteasome"/>
    <property type="match status" value="1"/>
</dbReference>
<dbReference type="GO" id="GO:0005737">
    <property type="term" value="C:cytoplasm"/>
    <property type="evidence" value="ECO:0007669"/>
    <property type="project" value="UniProtKB-SubCell"/>
</dbReference>
<comment type="subunit">
    <text evidence="4">Component of the proteasome complex.</text>
</comment>
<dbReference type="PROSITE" id="PS00854">
    <property type="entry name" value="PROTEASOME_BETA_1"/>
    <property type="match status" value="1"/>
</dbReference>
<reference evidence="5" key="1">
    <citation type="submission" date="2015-04" db="EMBL/GenBank/DDBJ databases">
        <title>The genome sequence of the plant pathogenic Rhizarian Plasmodiophora brassicae reveals insights in its biotrophic life cycle and the origin of chitin synthesis.</title>
        <authorList>
            <person name="Schwelm A."/>
            <person name="Fogelqvist J."/>
            <person name="Knaust A."/>
            <person name="Julke S."/>
            <person name="Lilja T."/>
            <person name="Dhandapani V."/>
            <person name="Bonilla-Rosso G."/>
            <person name="Karlsson M."/>
            <person name="Shevchenko A."/>
            <person name="Choi S.R."/>
            <person name="Kim H.G."/>
            <person name="Park J.Y."/>
            <person name="Lim Y.P."/>
            <person name="Ludwig-Muller J."/>
            <person name="Dixelius C."/>
        </authorList>
    </citation>
    <scope>NUCLEOTIDE SEQUENCE</scope>
    <source>
        <tissue evidence="5">Potato root galls</tissue>
    </source>
</reference>
<dbReference type="GO" id="GO:0005839">
    <property type="term" value="C:proteasome core complex"/>
    <property type="evidence" value="ECO:0007669"/>
    <property type="project" value="InterPro"/>
</dbReference>
<sequence length="227" mass="24736">MLASHLTCPREVHGRSWSPYVVNGGTAMAVAGADFCVIACDTRMSTGYSIMSRTVGKAVALTDFTVVATAGMAADRDSFHKLLSAQLTEYEHTHGTSMSTPAIAQLISTNLYSRRFFPYYTFNVVGGLDIEGKGAVYGYDAIGSFERIPYNVQGSGAALATSILDNQVEFKSHPSNKKVLNADETVTLVKDVFSSIGERDIYTGDEVDIYLITKYGTKHEKFQLKLD</sequence>
<comment type="function">
    <text evidence="4">Component of the proteasome, a multicatalytic proteinase complex which is characterized by its ability to cleave peptides with Arg, Phe, Tyr, Leu, and Glu adjacent to the leaving group at neutral or slightly basic pH. The proteasome has an ATP-dependent proteolytic activity.</text>
</comment>
<dbReference type="InterPro" id="IPR023333">
    <property type="entry name" value="Proteasome_suB-type"/>
</dbReference>
<protein>
    <recommendedName>
        <fullName evidence="4">Proteasome subunit beta</fullName>
    </recommendedName>
</protein>
<comment type="subcellular location">
    <subcellularLocation>
        <location evidence="4">Cytoplasm</location>
    </subcellularLocation>
    <subcellularLocation>
        <location evidence="4">Nucleus</location>
    </subcellularLocation>
</comment>
<accession>A0A0H5RJQ5</accession>
<keyword evidence="2 4" id="KW-0647">Proteasome</keyword>
<dbReference type="InterPro" id="IPR029055">
    <property type="entry name" value="Ntn_hydrolases_N"/>
</dbReference>
<keyword evidence="3 4" id="KW-0539">Nucleus</keyword>
<dbReference type="InterPro" id="IPR016050">
    <property type="entry name" value="Proteasome_bsu_CS"/>
</dbReference>
<evidence type="ECO:0000256" key="1">
    <source>
        <dbReference type="ARBA" id="ARBA00022490"/>
    </source>
</evidence>
<dbReference type="PROSITE" id="PS51476">
    <property type="entry name" value="PROTEASOME_BETA_2"/>
    <property type="match status" value="1"/>
</dbReference>